<gene>
    <name evidence="3" type="ORF">GCM10009545_12050</name>
    <name evidence="4" type="ORF">GCM10011581_01820</name>
</gene>
<dbReference type="EMBL" id="BAAAHC010000005">
    <property type="protein sequence ID" value="GAA0511632.1"/>
    <property type="molecule type" value="Genomic_DNA"/>
</dbReference>
<keyword evidence="6" id="KW-1185">Reference proteome</keyword>
<organism evidence="4 5">
    <name type="scientific">Saccharopolyspora thermophila</name>
    <dbReference type="NCBI Taxonomy" id="89367"/>
    <lineage>
        <taxon>Bacteria</taxon>
        <taxon>Bacillati</taxon>
        <taxon>Actinomycetota</taxon>
        <taxon>Actinomycetes</taxon>
        <taxon>Pseudonocardiales</taxon>
        <taxon>Pseudonocardiaceae</taxon>
        <taxon>Saccharopolyspora</taxon>
    </lineage>
</organism>
<reference evidence="6" key="3">
    <citation type="journal article" date="2019" name="Int. J. Syst. Evol. Microbiol.">
        <title>The Global Catalogue of Microorganisms (GCM) 10K type strain sequencing project: providing services to taxonomists for standard genome sequencing and annotation.</title>
        <authorList>
            <consortium name="The Broad Institute Genomics Platform"/>
            <consortium name="The Broad Institute Genome Sequencing Center for Infectious Disease"/>
            <person name="Wu L."/>
            <person name="Ma J."/>
        </authorList>
    </citation>
    <scope>NUCLEOTIDE SEQUENCE [LARGE SCALE GENOMIC DNA]</scope>
    <source>
        <strain evidence="6">JCM 10664</strain>
    </source>
</reference>
<dbReference type="Proteomes" id="UP001500220">
    <property type="component" value="Unassembled WGS sequence"/>
</dbReference>
<feature type="transmembrane region" description="Helical" evidence="2">
    <location>
        <begin position="20"/>
        <end position="37"/>
    </location>
</feature>
<sequence length="372" mass="39410">MREHVDHVRAKVWQASRVPNALIGLLAVLLAVVLRYLRRARHQPRPEREQHTAQHTSSQEQSHHESLTRPTAAASAYGTIEHVTPMPAPMTSPGAGAPSEDAGQPVAELLNPELAAAVDVARAAAEEEARPGDDPIGSPVLTLDADGGDPVGAHVGVEPEGPHAATHYFESNYPGYVGWRWAVTVASPGPGEPVTVSEVVLLPGPNALTAPEWVPWSKRVQPGDLGTGDLLPTSPDDPRLVPGYLASDDPAVEEVAREVGLGRKRVLSPEGRREAAERWHNGDFGPRAEMARMAPATCGTCGFFLKLAGSMGAAFGVCANEFAPADGRVVSVEFGCGAHSEVEVDTSSTVPVAEVVYDDATLDYEPRTPERG</sequence>
<proteinExistence type="predicted"/>
<protein>
    <recommendedName>
        <fullName evidence="7">DUF3027 domain-containing protein</fullName>
    </recommendedName>
</protein>
<feature type="region of interest" description="Disordered" evidence="1">
    <location>
        <begin position="121"/>
        <end position="155"/>
    </location>
</feature>
<keyword evidence="2" id="KW-1133">Transmembrane helix</keyword>
<dbReference type="Proteomes" id="UP000597989">
    <property type="component" value="Unassembled WGS sequence"/>
</dbReference>
<accession>A0A917JI89</accession>
<reference evidence="3" key="1">
    <citation type="journal article" date="2014" name="Int. J. Syst. Evol. Microbiol.">
        <title>Complete genome of a new Firmicutes species belonging to the dominant human colonic microbiota ('Ruminococcus bicirculans') reveals two chromosomes and a selective capacity to utilize plant glucans.</title>
        <authorList>
            <consortium name="NISC Comparative Sequencing Program"/>
            <person name="Wegmann U."/>
            <person name="Louis P."/>
            <person name="Goesmann A."/>
            <person name="Henrissat B."/>
            <person name="Duncan S.H."/>
            <person name="Flint H.J."/>
        </authorList>
    </citation>
    <scope>NUCLEOTIDE SEQUENCE</scope>
    <source>
        <strain evidence="3">JCM 10664</strain>
    </source>
</reference>
<dbReference type="AlphaFoldDB" id="A0A917JI89"/>
<keyword evidence="2" id="KW-0812">Transmembrane</keyword>
<evidence type="ECO:0008006" key="7">
    <source>
        <dbReference type="Google" id="ProtNLM"/>
    </source>
</evidence>
<feature type="compositionally biased region" description="Basic and acidic residues" evidence="1">
    <location>
        <begin position="124"/>
        <end position="133"/>
    </location>
</feature>
<comment type="caution">
    <text evidence="4">The sequence shown here is derived from an EMBL/GenBank/DDBJ whole genome shotgun (WGS) entry which is preliminary data.</text>
</comment>
<reference evidence="3" key="5">
    <citation type="submission" date="2023-12" db="EMBL/GenBank/DDBJ databases">
        <authorList>
            <person name="Sun Q."/>
            <person name="Inoue M."/>
        </authorList>
    </citation>
    <scope>NUCLEOTIDE SEQUENCE</scope>
    <source>
        <strain evidence="3">JCM 10664</strain>
    </source>
</reference>
<evidence type="ECO:0000256" key="2">
    <source>
        <dbReference type="SAM" id="Phobius"/>
    </source>
</evidence>
<dbReference type="InterPro" id="IPR021391">
    <property type="entry name" value="DUF3027"/>
</dbReference>
<name>A0A917JI89_9PSEU</name>
<keyword evidence="2" id="KW-0472">Membrane</keyword>
<feature type="region of interest" description="Disordered" evidence="1">
    <location>
        <begin position="42"/>
        <end position="103"/>
    </location>
</feature>
<evidence type="ECO:0000313" key="4">
    <source>
        <dbReference type="EMBL" id="GGI68519.1"/>
    </source>
</evidence>
<evidence type="ECO:0000313" key="6">
    <source>
        <dbReference type="Proteomes" id="UP001500220"/>
    </source>
</evidence>
<evidence type="ECO:0000313" key="5">
    <source>
        <dbReference type="Proteomes" id="UP000597989"/>
    </source>
</evidence>
<reference evidence="4 5" key="2">
    <citation type="journal article" date="2014" name="Int. J. Syst. Evol. Microbiol.">
        <title>Complete genome sequence of Corynebacterium casei LMG S-19264T (=DSM 44701T), isolated from a smear-ripened cheese.</title>
        <authorList>
            <consortium name="US DOE Joint Genome Institute (JGI-PGF)"/>
            <person name="Walter F."/>
            <person name="Albersmeier A."/>
            <person name="Kalinowski J."/>
            <person name="Ruckert C."/>
        </authorList>
    </citation>
    <scope>NUCLEOTIDE SEQUENCE [LARGE SCALE GENOMIC DNA]</scope>
    <source>
        <strain evidence="4 5">CGMCC 4.7206</strain>
    </source>
</reference>
<dbReference type="Pfam" id="PF11228">
    <property type="entry name" value="DUF3027"/>
    <property type="match status" value="1"/>
</dbReference>
<reference evidence="4" key="4">
    <citation type="submission" date="2020-09" db="EMBL/GenBank/DDBJ databases">
        <authorList>
            <person name="Sun Q."/>
            <person name="Zhou Y."/>
        </authorList>
    </citation>
    <scope>NUCLEOTIDE SEQUENCE</scope>
    <source>
        <strain evidence="4">CGMCC 4.7206</strain>
    </source>
</reference>
<evidence type="ECO:0000256" key="1">
    <source>
        <dbReference type="SAM" id="MobiDB-lite"/>
    </source>
</evidence>
<evidence type="ECO:0000313" key="3">
    <source>
        <dbReference type="EMBL" id="GAA0511632.1"/>
    </source>
</evidence>
<dbReference type="EMBL" id="BMMT01000001">
    <property type="protein sequence ID" value="GGI68519.1"/>
    <property type="molecule type" value="Genomic_DNA"/>
</dbReference>